<proteinExistence type="predicted"/>
<organism evidence="3 4">
    <name type="scientific">Actinoplanes regularis</name>
    <dbReference type="NCBI Taxonomy" id="52697"/>
    <lineage>
        <taxon>Bacteria</taxon>
        <taxon>Bacillati</taxon>
        <taxon>Actinomycetota</taxon>
        <taxon>Actinomycetes</taxon>
        <taxon>Micromonosporales</taxon>
        <taxon>Micromonosporaceae</taxon>
        <taxon>Actinoplanes</taxon>
    </lineage>
</organism>
<feature type="transmembrane region" description="Helical" evidence="2">
    <location>
        <begin position="21"/>
        <end position="40"/>
    </location>
</feature>
<dbReference type="NCBIfam" id="NF047839">
    <property type="entry name" value="PspM_Rv2743c"/>
    <property type="match status" value="1"/>
</dbReference>
<reference evidence="3 4" key="1">
    <citation type="submission" date="2017-06" db="EMBL/GenBank/DDBJ databases">
        <authorList>
            <person name="Kim H.J."/>
            <person name="Triplett B.A."/>
        </authorList>
    </citation>
    <scope>NUCLEOTIDE SEQUENCE [LARGE SCALE GENOMIC DNA]</scope>
    <source>
        <strain evidence="3 4">DSM 43151</strain>
    </source>
</reference>
<keyword evidence="4" id="KW-1185">Reference proteome</keyword>
<evidence type="ECO:0000313" key="4">
    <source>
        <dbReference type="Proteomes" id="UP000198415"/>
    </source>
</evidence>
<protein>
    <submittedName>
        <fullName evidence="3">Uncharacterized protein</fullName>
    </submittedName>
</protein>
<dbReference type="OrthoDB" id="3405022at2"/>
<evidence type="ECO:0000313" key="3">
    <source>
        <dbReference type="EMBL" id="SNR27188.1"/>
    </source>
</evidence>
<dbReference type="RefSeq" id="WP_089291169.1">
    <property type="nucleotide sequence ID" value="NZ_BOMU01000007.1"/>
</dbReference>
<dbReference type="Pfam" id="PF25587">
    <property type="entry name" value="Rv2743c"/>
    <property type="match status" value="1"/>
</dbReference>
<accession>A0A238UYW3</accession>
<gene>
    <name evidence="3" type="ORF">SAMN06264365_101374</name>
</gene>
<dbReference type="AlphaFoldDB" id="A0A238UYW3"/>
<feature type="region of interest" description="Disordered" evidence="1">
    <location>
        <begin position="247"/>
        <end position="267"/>
    </location>
</feature>
<name>A0A238UYW3_9ACTN</name>
<evidence type="ECO:0000256" key="2">
    <source>
        <dbReference type="SAM" id="Phobius"/>
    </source>
</evidence>
<dbReference type="Proteomes" id="UP000198415">
    <property type="component" value="Unassembled WGS sequence"/>
</dbReference>
<dbReference type="InterPro" id="IPR057952">
    <property type="entry name" value="Rv2743c-like"/>
</dbReference>
<sequence length="267" mass="28717">MDDRGKYFRRLKRLRGSARRWSVLGGGLTAATLVLVPYSGLGLADAAWAAGAGASVVLARWRWRDFRELERQPAPAPSLPGPRFTAALERTQVGRTVLNEVRRQKNRYALRGSAIADAWDRMDQASATMLALAGRLTGPGETAALEAATAEQWLRDLGQRVASVERAIPLGQAAQRVTLEQSHAALAEQFVEGVQAYEELVAAAASYVAEDGHPVADTRHPAYFGLVEAAERLRGIAEGLAELRDQTARFSSGAPRQAQADSAGTST</sequence>
<dbReference type="EMBL" id="FZNR01000001">
    <property type="protein sequence ID" value="SNR27188.1"/>
    <property type="molecule type" value="Genomic_DNA"/>
</dbReference>
<keyword evidence="2" id="KW-1133">Transmembrane helix</keyword>
<evidence type="ECO:0000256" key="1">
    <source>
        <dbReference type="SAM" id="MobiDB-lite"/>
    </source>
</evidence>
<keyword evidence="2" id="KW-0812">Transmembrane</keyword>
<keyword evidence="2" id="KW-0472">Membrane</keyword>